<feature type="transmembrane region" description="Helical" evidence="1">
    <location>
        <begin position="115"/>
        <end position="137"/>
    </location>
</feature>
<feature type="transmembrane region" description="Helical" evidence="1">
    <location>
        <begin position="45"/>
        <end position="67"/>
    </location>
</feature>
<name>A0AAW1DJ71_9HEMI</name>
<organism evidence="2 3">
    <name type="scientific">Rhynocoris fuscipes</name>
    <dbReference type="NCBI Taxonomy" id="488301"/>
    <lineage>
        <taxon>Eukaryota</taxon>
        <taxon>Metazoa</taxon>
        <taxon>Ecdysozoa</taxon>
        <taxon>Arthropoda</taxon>
        <taxon>Hexapoda</taxon>
        <taxon>Insecta</taxon>
        <taxon>Pterygota</taxon>
        <taxon>Neoptera</taxon>
        <taxon>Paraneoptera</taxon>
        <taxon>Hemiptera</taxon>
        <taxon>Heteroptera</taxon>
        <taxon>Panheteroptera</taxon>
        <taxon>Cimicomorpha</taxon>
        <taxon>Reduviidae</taxon>
        <taxon>Harpactorinae</taxon>
        <taxon>Harpactorini</taxon>
        <taxon>Rhynocoris</taxon>
    </lineage>
</organism>
<dbReference type="GO" id="GO:0015179">
    <property type="term" value="F:L-amino acid transmembrane transporter activity"/>
    <property type="evidence" value="ECO:0007669"/>
    <property type="project" value="TreeGrafter"/>
</dbReference>
<dbReference type="InterPro" id="IPR050598">
    <property type="entry name" value="AminoAcid_Transporter"/>
</dbReference>
<sequence length="143" mass="15453">MAEPVALRRKITLLNGVALIVGTIIGSGIFVSPAGVYLYTKSVGISLLVWALSGIFSTLGGDYAYILEAFGELPAFLRLWAALLIIRPTTQAIVALTFAEYAAKPFFYDCSPPPIAVTLLAATALCKYHVLMFITYLRKVSYG</sequence>
<dbReference type="PANTHER" id="PTHR11785:SF528">
    <property type="entry name" value="AMINO ACID TRANSPORTER PROTEIN JHI-21"/>
    <property type="match status" value="1"/>
</dbReference>
<evidence type="ECO:0000313" key="3">
    <source>
        <dbReference type="Proteomes" id="UP001461498"/>
    </source>
</evidence>
<feature type="transmembrane region" description="Helical" evidence="1">
    <location>
        <begin position="79"/>
        <end position="103"/>
    </location>
</feature>
<dbReference type="Gene3D" id="1.20.1740.10">
    <property type="entry name" value="Amino acid/polyamine transporter I"/>
    <property type="match status" value="1"/>
</dbReference>
<proteinExistence type="predicted"/>
<keyword evidence="1" id="KW-0812">Transmembrane</keyword>
<keyword evidence="3" id="KW-1185">Reference proteome</keyword>
<dbReference type="PANTHER" id="PTHR11785">
    <property type="entry name" value="AMINO ACID TRANSPORTER"/>
    <property type="match status" value="1"/>
</dbReference>
<evidence type="ECO:0000313" key="2">
    <source>
        <dbReference type="EMBL" id="KAK9510209.1"/>
    </source>
</evidence>
<evidence type="ECO:0000256" key="1">
    <source>
        <dbReference type="SAM" id="Phobius"/>
    </source>
</evidence>
<dbReference type="Proteomes" id="UP001461498">
    <property type="component" value="Unassembled WGS sequence"/>
</dbReference>
<gene>
    <name evidence="2" type="ORF">O3M35_005042</name>
</gene>
<comment type="caution">
    <text evidence="2">The sequence shown here is derived from an EMBL/GenBank/DDBJ whole genome shotgun (WGS) entry which is preliminary data.</text>
</comment>
<accession>A0AAW1DJ71</accession>
<reference evidence="2 3" key="1">
    <citation type="submission" date="2022-12" db="EMBL/GenBank/DDBJ databases">
        <title>Chromosome-level genome assembly of true bugs.</title>
        <authorList>
            <person name="Ma L."/>
            <person name="Li H."/>
        </authorList>
    </citation>
    <scope>NUCLEOTIDE SEQUENCE [LARGE SCALE GENOMIC DNA]</scope>
    <source>
        <strain evidence="2">Lab_2022b</strain>
    </source>
</reference>
<keyword evidence="1" id="KW-1133">Transmembrane helix</keyword>
<dbReference type="AlphaFoldDB" id="A0AAW1DJ71"/>
<protein>
    <submittedName>
        <fullName evidence="2">Uncharacterized protein</fullName>
    </submittedName>
</protein>
<feature type="transmembrane region" description="Helical" evidence="1">
    <location>
        <begin position="12"/>
        <end position="39"/>
    </location>
</feature>
<keyword evidence="1" id="KW-0472">Membrane</keyword>
<dbReference type="EMBL" id="JAPXFL010000002">
    <property type="protein sequence ID" value="KAK9510209.1"/>
    <property type="molecule type" value="Genomic_DNA"/>
</dbReference>